<dbReference type="CDD" id="cd02035">
    <property type="entry name" value="ArsA"/>
    <property type="match status" value="1"/>
</dbReference>
<evidence type="ECO:0000313" key="4">
    <source>
        <dbReference type="Proteomes" id="UP000075321"/>
    </source>
</evidence>
<dbReference type="PATRIC" id="fig|1008153.3.peg.425"/>
<dbReference type="SUPFAM" id="SSF52540">
    <property type="entry name" value="P-loop containing nucleoside triphosphate hydrolases"/>
    <property type="match status" value="1"/>
</dbReference>
<evidence type="ECO:0000256" key="1">
    <source>
        <dbReference type="ARBA" id="ARBA00011040"/>
    </source>
</evidence>
<dbReference type="NCBIfam" id="TIGR00345">
    <property type="entry name" value="GET3_arsA_TRC40"/>
    <property type="match status" value="1"/>
</dbReference>
<reference evidence="3 4" key="1">
    <citation type="submission" date="2016-02" db="EMBL/GenBank/DDBJ databases">
        <title>Genome sequence of Halalkalicoccus paucihalophilus DSM 24557.</title>
        <authorList>
            <person name="Poehlein A."/>
            <person name="Daniel R."/>
        </authorList>
    </citation>
    <scope>NUCLEOTIDE SEQUENCE [LARGE SCALE GENOMIC DNA]</scope>
    <source>
        <strain evidence="3 4">DSM 24557</strain>
    </source>
</reference>
<dbReference type="PANTHER" id="PTHR10803:SF3">
    <property type="entry name" value="ATPASE GET3"/>
    <property type="match status" value="1"/>
</dbReference>
<dbReference type="InterPro" id="IPR016300">
    <property type="entry name" value="ATPase_ArsA/GET3"/>
</dbReference>
<proteinExistence type="inferred from homology"/>
<dbReference type="InterPro" id="IPR025723">
    <property type="entry name" value="ArsA/GET3_ATPase-like"/>
</dbReference>
<evidence type="ECO:0000259" key="2">
    <source>
        <dbReference type="Pfam" id="PF02374"/>
    </source>
</evidence>
<keyword evidence="4" id="KW-1185">Reference proteome</keyword>
<organism evidence="3 4">
    <name type="scientific">Halalkalicoccus paucihalophilus</name>
    <dbReference type="NCBI Taxonomy" id="1008153"/>
    <lineage>
        <taxon>Archaea</taxon>
        <taxon>Methanobacteriati</taxon>
        <taxon>Methanobacteriota</taxon>
        <taxon>Stenosarchaea group</taxon>
        <taxon>Halobacteria</taxon>
        <taxon>Halobacteriales</taxon>
        <taxon>Halococcaceae</taxon>
        <taxon>Halalkalicoccus</taxon>
    </lineage>
</organism>
<dbReference type="PANTHER" id="PTHR10803">
    <property type="entry name" value="ARSENICAL PUMP-DRIVING ATPASE ARSENITE-TRANSLOCATING ATPASE"/>
    <property type="match status" value="1"/>
</dbReference>
<dbReference type="GO" id="GO:0005524">
    <property type="term" value="F:ATP binding"/>
    <property type="evidence" value="ECO:0007669"/>
    <property type="project" value="InterPro"/>
</dbReference>
<dbReference type="Gene3D" id="3.40.50.300">
    <property type="entry name" value="P-loop containing nucleotide triphosphate hydrolases"/>
    <property type="match status" value="1"/>
</dbReference>
<dbReference type="AlphaFoldDB" id="A0A151AJE6"/>
<sequence length="196" mass="20817">MTEHVLYGGKGGVGKTTMAAATGLALAGRGRRTLVVSTDPAHSLSDSYERDLTGEPTEIQENLFAVEIDPESRADRYQSIVSAIASDLRAVGITLSEDEVERLFGSGIPAGGDEAAALDTLAEYVDSGEYDRIVFDTAPTGHTLRLLELPEVLDAALETTDSVRGQLHRMATSTRSMLMGPAAYLGRDESEDDSPG</sequence>
<keyword evidence="3" id="KW-0378">Hydrolase</keyword>
<dbReference type="EMBL" id="LTAZ01000001">
    <property type="protein sequence ID" value="KYH27753.1"/>
    <property type="molecule type" value="Genomic_DNA"/>
</dbReference>
<dbReference type="InterPro" id="IPR027417">
    <property type="entry name" value="P-loop_NTPase"/>
</dbReference>
<dbReference type="Proteomes" id="UP000075321">
    <property type="component" value="Unassembled WGS sequence"/>
</dbReference>
<feature type="domain" description="ArsA/GET3 Anion-transporting ATPase-like" evidence="2">
    <location>
        <begin position="3"/>
        <end position="178"/>
    </location>
</feature>
<dbReference type="GO" id="GO:0016887">
    <property type="term" value="F:ATP hydrolysis activity"/>
    <property type="evidence" value="ECO:0007669"/>
    <property type="project" value="InterPro"/>
</dbReference>
<accession>A0A151AJE6</accession>
<comment type="caution">
    <text evidence="3">The sequence shown here is derived from an EMBL/GenBank/DDBJ whole genome shotgun (WGS) entry which is preliminary data.</text>
</comment>
<protein>
    <submittedName>
        <fullName evidence="3">Putative arsenical pump-driving ATPase</fullName>
        <ecNumber evidence="3">3.6.3.16</ecNumber>
    </submittedName>
</protein>
<gene>
    <name evidence="3" type="ORF">HAPAU_04210</name>
</gene>
<evidence type="ECO:0000313" key="3">
    <source>
        <dbReference type="EMBL" id="KYH27753.1"/>
    </source>
</evidence>
<comment type="similarity">
    <text evidence="1">Belongs to the arsA ATPase family.</text>
</comment>
<name>A0A151AJE6_9EURY</name>
<dbReference type="Pfam" id="PF02374">
    <property type="entry name" value="ArsA_ATPase"/>
    <property type="match status" value="1"/>
</dbReference>
<dbReference type="EC" id="3.6.3.16" evidence="3"/>